<dbReference type="PROSITE" id="PS51634">
    <property type="entry name" value="CRC"/>
    <property type="match status" value="1"/>
</dbReference>
<protein>
    <recommendedName>
        <fullName evidence="5">CRC domain-containing protein</fullName>
    </recommendedName>
</protein>
<proteinExistence type="inferred from homology"/>
<comment type="subcellular location">
    <subcellularLocation>
        <location evidence="1">Nucleus</location>
    </subcellularLocation>
</comment>
<dbReference type="GO" id="GO:0006355">
    <property type="term" value="P:regulation of DNA-templated transcription"/>
    <property type="evidence" value="ECO:0007669"/>
    <property type="project" value="TreeGrafter"/>
</dbReference>
<accession>A0A3Q3J3L1</accession>
<keyword evidence="3" id="KW-0539">Nucleus</keyword>
<feature type="compositionally biased region" description="Polar residues" evidence="4">
    <location>
        <begin position="14"/>
        <end position="24"/>
    </location>
</feature>
<dbReference type="GO" id="GO:0005634">
    <property type="term" value="C:nucleus"/>
    <property type="evidence" value="ECO:0007669"/>
    <property type="project" value="UniProtKB-SubCell"/>
</dbReference>
<evidence type="ECO:0000259" key="5">
    <source>
        <dbReference type="PROSITE" id="PS51634"/>
    </source>
</evidence>
<dbReference type="Proteomes" id="UP000261600">
    <property type="component" value="Unplaced"/>
</dbReference>
<evidence type="ECO:0000256" key="3">
    <source>
        <dbReference type="ARBA" id="ARBA00023242"/>
    </source>
</evidence>
<name>A0A3Q3J3L1_MONAL</name>
<dbReference type="Ensembl" id="ENSMALT00000013233.1">
    <property type="protein sequence ID" value="ENSMALP00000012953.1"/>
    <property type="gene ID" value="ENSMALG00000009181.1"/>
</dbReference>
<dbReference type="InterPro" id="IPR028307">
    <property type="entry name" value="Lin-54_fam"/>
</dbReference>
<evidence type="ECO:0000256" key="1">
    <source>
        <dbReference type="ARBA" id="ARBA00004123"/>
    </source>
</evidence>
<organism evidence="6 7">
    <name type="scientific">Monopterus albus</name>
    <name type="common">Swamp eel</name>
    <dbReference type="NCBI Taxonomy" id="43700"/>
    <lineage>
        <taxon>Eukaryota</taxon>
        <taxon>Metazoa</taxon>
        <taxon>Chordata</taxon>
        <taxon>Craniata</taxon>
        <taxon>Vertebrata</taxon>
        <taxon>Euteleostomi</taxon>
        <taxon>Actinopterygii</taxon>
        <taxon>Neopterygii</taxon>
        <taxon>Teleostei</taxon>
        <taxon>Neoteleostei</taxon>
        <taxon>Acanthomorphata</taxon>
        <taxon>Anabantaria</taxon>
        <taxon>Synbranchiformes</taxon>
        <taxon>Synbranchidae</taxon>
        <taxon>Monopterus</taxon>
    </lineage>
</organism>
<dbReference type="AlphaFoldDB" id="A0A3Q3J3L1"/>
<comment type="similarity">
    <text evidence="2">Belongs to the lin-54 family.</text>
</comment>
<dbReference type="PANTHER" id="PTHR12446:SF34">
    <property type="entry name" value="PROTEIN LIN-54 HOMOLOG"/>
    <property type="match status" value="1"/>
</dbReference>
<reference evidence="6" key="1">
    <citation type="submission" date="2025-08" db="UniProtKB">
        <authorList>
            <consortium name="Ensembl"/>
        </authorList>
    </citation>
    <scope>IDENTIFICATION</scope>
</reference>
<keyword evidence="7" id="KW-1185">Reference proteome</keyword>
<feature type="domain" description="CRC" evidence="5">
    <location>
        <begin position="226"/>
        <end position="339"/>
    </location>
</feature>
<dbReference type="InterPro" id="IPR033467">
    <property type="entry name" value="Tesmin/TSO1-like_CXC"/>
</dbReference>
<sequence>MNKTGVFLAGRMNRPTTKLNTTESSQEDVDTDSTSTKHFGSEKHHNVQPDPAGPRLWTGFPSDVSLPGIFPHPHQGIIQPTLMDTVNLSSVPGPSSSSYHSSISAPWLNNECLFYNMMPVDLPAPVTNIHVAQAMGHQQVWEGLSEVTPHFTQPVVCNVYGSGQVAAIDICEPTFTTSHNCSAHADVSVLGTPSQYYQAACRLYESNMQPQDPLGRAAGTVCESEPRKPCHCSRSKCLQLYCECFANGVMCSNCDCSNCYNNAEHEVRRYEAIKLYLGRNPDAFRPKIAGGESGKVKGWHIKGCSCQRSRCLKNYCECFEANIKCTSSCKCVGCRNYDERSEMDPIEKTCKDKGPASVITTAMVEDVCNHLVAQAEKAEREGQSPIQAERMVLVEFGHCLTQIVKSMFKDK</sequence>
<dbReference type="Pfam" id="PF03638">
    <property type="entry name" value="TCR"/>
    <property type="match status" value="2"/>
</dbReference>
<evidence type="ECO:0000256" key="2">
    <source>
        <dbReference type="ARBA" id="ARBA00007267"/>
    </source>
</evidence>
<reference evidence="6" key="2">
    <citation type="submission" date="2025-09" db="UniProtKB">
        <authorList>
            <consortium name="Ensembl"/>
        </authorList>
    </citation>
    <scope>IDENTIFICATION</scope>
</reference>
<evidence type="ECO:0000313" key="7">
    <source>
        <dbReference type="Proteomes" id="UP000261600"/>
    </source>
</evidence>
<evidence type="ECO:0000256" key="4">
    <source>
        <dbReference type="SAM" id="MobiDB-lite"/>
    </source>
</evidence>
<dbReference type="SMART" id="SM01114">
    <property type="entry name" value="CXC"/>
    <property type="match status" value="2"/>
</dbReference>
<evidence type="ECO:0000313" key="6">
    <source>
        <dbReference type="Ensembl" id="ENSMALP00000012953.1"/>
    </source>
</evidence>
<dbReference type="InterPro" id="IPR005172">
    <property type="entry name" value="CRC"/>
</dbReference>
<feature type="region of interest" description="Disordered" evidence="4">
    <location>
        <begin position="1"/>
        <end position="55"/>
    </location>
</feature>
<dbReference type="STRING" id="43700.ENSMALP00000012953"/>
<dbReference type="PANTHER" id="PTHR12446">
    <property type="entry name" value="TESMIN/TSO1-RELATED"/>
    <property type="match status" value="1"/>
</dbReference>